<organism evidence="1 2">
    <name type="scientific">Catenulispora acidiphila (strain DSM 44928 / JCM 14897 / NBRC 102108 / NRRL B-24433 / ID139908)</name>
    <dbReference type="NCBI Taxonomy" id="479433"/>
    <lineage>
        <taxon>Bacteria</taxon>
        <taxon>Bacillati</taxon>
        <taxon>Actinomycetota</taxon>
        <taxon>Actinomycetes</taxon>
        <taxon>Catenulisporales</taxon>
        <taxon>Catenulisporaceae</taxon>
        <taxon>Catenulispora</taxon>
    </lineage>
</organism>
<dbReference type="STRING" id="479433.Caci_2559"/>
<dbReference type="HOGENOM" id="CLU_2315147_0_0_11"/>
<dbReference type="AlphaFoldDB" id="C7PXM4"/>
<dbReference type="Proteomes" id="UP000000851">
    <property type="component" value="Chromosome"/>
</dbReference>
<dbReference type="EMBL" id="CP001700">
    <property type="protein sequence ID" value="ACU71477.1"/>
    <property type="molecule type" value="Genomic_DNA"/>
</dbReference>
<name>C7PXM4_CATAD</name>
<dbReference type="RefSeq" id="WP_012786770.1">
    <property type="nucleotide sequence ID" value="NC_013131.1"/>
</dbReference>
<dbReference type="KEGG" id="cai:Caci_2559"/>
<protein>
    <submittedName>
        <fullName evidence="1">Uncharacterized protein</fullName>
    </submittedName>
</protein>
<accession>C7PXM4</accession>
<evidence type="ECO:0000313" key="2">
    <source>
        <dbReference type="Proteomes" id="UP000000851"/>
    </source>
</evidence>
<gene>
    <name evidence="1" type="ordered locus">Caci_2559</name>
</gene>
<dbReference type="InParanoid" id="C7PXM4"/>
<evidence type="ECO:0000313" key="1">
    <source>
        <dbReference type="EMBL" id="ACU71477.1"/>
    </source>
</evidence>
<sequence length="99" mass="10832">MAGKATIRINGRHSPMAWLLYMTKLTVEIDGTPQPGSWGDRVISVPPGRHDVKIYFKYLTKSRCCEAGATVDAAEGSTIAMEYRTPMMMTAPGRLTVLG</sequence>
<proteinExistence type="predicted"/>
<reference evidence="1 2" key="1">
    <citation type="journal article" date="2009" name="Stand. Genomic Sci.">
        <title>Complete genome sequence of Catenulispora acidiphila type strain (ID 139908).</title>
        <authorList>
            <person name="Copeland A."/>
            <person name="Lapidus A."/>
            <person name="Glavina Del Rio T."/>
            <person name="Nolan M."/>
            <person name="Lucas S."/>
            <person name="Chen F."/>
            <person name="Tice H."/>
            <person name="Cheng J.F."/>
            <person name="Bruce D."/>
            <person name="Goodwin L."/>
            <person name="Pitluck S."/>
            <person name="Mikhailova N."/>
            <person name="Pati A."/>
            <person name="Ivanova N."/>
            <person name="Mavromatis K."/>
            <person name="Chen A."/>
            <person name="Palaniappan K."/>
            <person name="Chain P."/>
            <person name="Land M."/>
            <person name="Hauser L."/>
            <person name="Chang Y.J."/>
            <person name="Jeffries C.D."/>
            <person name="Chertkov O."/>
            <person name="Brettin T."/>
            <person name="Detter J.C."/>
            <person name="Han C."/>
            <person name="Ali Z."/>
            <person name="Tindall B.J."/>
            <person name="Goker M."/>
            <person name="Bristow J."/>
            <person name="Eisen J.A."/>
            <person name="Markowitz V."/>
            <person name="Hugenholtz P."/>
            <person name="Kyrpides N.C."/>
            <person name="Klenk H.P."/>
        </authorList>
    </citation>
    <scope>NUCLEOTIDE SEQUENCE [LARGE SCALE GENOMIC DNA]</scope>
    <source>
        <strain evidence="2">DSM 44928 / JCM 14897 / NBRC 102108 / NRRL B-24433 / ID139908</strain>
    </source>
</reference>
<keyword evidence="2" id="KW-1185">Reference proteome</keyword>